<comment type="similarity">
    <text evidence="2">Belongs to the peptidase M20A family.</text>
</comment>
<dbReference type="PROSITE" id="PS00759">
    <property type="entry name" value="ARGE_DAPE_CPG2_2"/>
    <property type="match status" value="1"/>
</dbReference>
<sequence length="461" mass="50589">MEKRQEQIIAKTQEFLRINSVLDESTASEKQPFGAGINEALTHMLKTGEDYHFFVKNLDGYAGIIEYGKGEESVGILCHLDVVPVGEGWTTPPFSAAIRDGRIYARGAIDNKGPTMAAFFALAIVSELDLPLSKRVRMILGTDEESQWRCVDYYFKHEEMPTIGFAPDADFPIIHAEKGIADASLKWSYQVGQDSQNVTLSRFHAGERFNMVPDKAIATLIGDRVYLDKIEEAFRKHLLQNRHNGTATFEEQTLTLTYEGISAHGSTPEKGINAGIELATFLSEVDLQSEANDYLAFVVKNLLGDCSGKALGIATRDDVSGPLTVNAGLFSFDGKEASIGLNIRYPVTASGEQCLGTLQLTAKKHSATCIVLDHMEPNYVEADHSLIQTLQAVYERQTGEEATLLAIGGGTYARSLDTGVAFGPMFPGREDVAHQKDEYIDIDDLLKATAIYAEAIYELAK</sequence>
<keyword evidence="7" id="KW-0224">Dipeptidase</keyword>
<evidence type="ECO:0000256" key="8">
    <source>
        <dbReference type="ARBA" id="ARBA00023049"/>
    </source>
</evidence>
<dbReference type="SUPFAM" id="SSF53187">
    <property type="entry name" value="Zn-dependent exopeptidases"/>
    <property type="match status" value="1"/>
</dbReference>
<keyword evidence="6" id="KW-0862">Zinc</keyword>
<dbReference type="EMBL" id="VLKZ01000004">
    <property type="protein sequence ID" value="TWI56909.1"/>
    <property type="molecule type" value="Genomic_DNA"/>
</dbReference>
<dbReference type="AlphaFoldDB" id="A0A562QJK3"/>
<organism evidence="9 10">
    <name type="scientific">Halalkalibacter nanhaiisediminis</name>
    <dbReference type="NCBI Taxonomy" id="688079"/>
    <lineage>
        <taxon>Bacteria</taxon>
        <taxon>Bacillati</taxon>
        <taxon>Bacillota</taxon>
        <taxon>Bacilli</taxon>
        <taxon>Bacillales</taxon>
        <taxon>Bacillaceae</taxon>
        <taxon>Halalkalibacter</taxon>
    </lineage>
</organism>
<dbReference type="Proteomes" id="UP000315711">
    <property type="component" value="Unassembled WGS sequence"/>
</dbReference>
<keyword evidence="8" id="KW-0482">Metalloprotease</keyword>
<dbReference type="InterPro" id="IPR001261">
    <property type="entry name" value="ArgE/DapE_CS"/>
</dbReference>
<dbReference type="GO" id="GO:0016805">
    <property type="term" value="F:dipeptidase activity"/>
    <property type="evidence" value="ECO:0007669"/>
    <property type="project" value="UniProtKB-KW"/>
</dbReference>
<dbReference type="PANTHER" id="PTHR43808">
    <property type="entry name" value="ACETYLORNITHINE DEACETYLASE"/>
    <property type="match status" value="1"/>
</dbReference>
<evidence type="ECO:0000256" key="6">
    <source>
        <dbReference type="ARBA" id="ARBA00022833"/>
    </source>
</evidence>
<dbReference type="GO" id="GO:0006526">
    <property type="term" value="P:L-arginine biosynthetic process"/>
    <property type="evidence" value="ECO:0007669"/>
    <property type="project" value="TreeGrafter"/>
</dbReference>
<comment type="caution">
    <text evidence="9">The sequence shown here is derived from an EMBL/GenBank/DDBJ whole genome shotgun (WGS) entry which is preliminary data.</text>
</comment>
<keyword evidence="3" id="KW-0645">Protease</keyword>
<dbReference type="GO" id="GO:0008237">
    <property type="term" value="F:metallopeptidase activity"/>
    <property type="evidence" value="ECO:0007669"/>
    <property type="project" value="UniProtKB-KW"/>
</dbReference>
<evidence type="ECO:0000256" key="2">
    <source>
        <dbReference type="ARBA" id="ARBA00006247"/>
    </source>
</evidence>
<dbReference type="CDD" id="cd03888">
    <property type="entry name" value="M20_PepV"/>
    <property type="match status" value="1"/>
</dbReference>
<dbReference type="GO" id="GO:0008270">
    <property type="term" value="F:zinc ion binding"/>
    <property type="evidence" value="ECO:0007669"/>
    <property type="project" value="InterPro"/>
</dbReference>
<evidence type="ECO:0000256" key="1">
    <source>
        <dbReference type="ARBA" id="ARBA00001947"/>
    </source>
</evidence>
<evidence type="ECO:0000256" key="5">
    <source>
        <dbReference type="ARBA" id="ARBA00022801"/>
    </source>
</evidence>
<dbReference type="Pfam" id="PF01546">
    <property type="entry name" value="Peptidase_M20"/>
    <property type="match status" value="1"/>
</dbReference>
<dbReference type="InterPro" id="IPR036264">
    <property type="entry name" value="Bact_exopeptidase_dim_dom"/>
</dbReference>
<protein>
    <submittedName>
        <fullName evidence="9">Succinyl-diaminopimelate desuccinylase</fullName>
    </submittedName>
</protein>
<evidence type="ECO:0000313" key="9">
    <source>
        <dbReference type="EMBL" id="TWI56909.1"/>
    </source>
</evidence>
<dbReference type="SUPFAM" id="SSF55031">
    <property type="entry name" value="Bacterial exopeptidase dimerisation domain"/>
    <property type="match status" value="1"/>
</dbReference>
<keyword evidence="4" id="KW-0479">Metal-binding</keyword>
<dbReference type="GO" id="GO:0008777">
    <property type="term" value="F:acetylornithine deacetylase activity"/>
    <property type="evidence" value="ECO:0007669"/>
    <property type="project" value="TreeGrafter"/>
</dbReference>
<keyword evidence="5" id="KW-0378">Hydrolase</keyword>
<proteinExistence type="inferred from homology"/>
<gene>
    <name evidence="9" type="ORF">IQ10_01601</name>
</gene>
<dbReference type="PANTHER" id="PTHR43808:SF31">
    <property type="entry name" value="N-ACETYL-L-CITRULLINE DEACETYLASE"/>
    <property type="match status" value="1"/>
</dbReference>
<accession>A0A562QJK3</accession>
<dbReference type="Gene3D" id="3.30.70.360">
    <property type="match status" value="2"/>
</dbReference>
<keyword evidence="10" id="KW-1185">Reference proteome</keyword>
<dbReference type="Gene3D" id="3.40.630.10">
    <property type="entry name" value="Zn peptidases"/>
    <property type="match status" value="1"/>
</dbReference>
<dbReference type="InterPro" id="IPR010964">
    <property type="entry name" value="M20A_pepV-rel"/>
</dbReference>
<evidence type="ECO:0000313" key="10">
    <source>
        <dbReference type="Proteomes" id="UP000315711"/>
    </source>
</evidence>
<evidence type="ECO:0000256" key="3">
    <source>
        <dbReference type="ARBA" id="ARBA00022670"/>
    </source>
</evidence>
<dbReference type="NCBIfam" id="TIGR01887">
    <property type="entry name" value="dipeptidaselike"/>
    <property type="match status" value="1"/>
</dbReference>
<dbReference type="InterPro" id="IPR002933">
    <property type="entry name" value="Peptidase_M20"/>
</dbReference>
<reference evidence="9 10" key="1">
    <citation type="journal article" date="2015" name="Stand. Genomic Sci.">
        <title>Genomic Encyclopedia of Bacterial and Archaeal Type Strains, Phase III: the genomes of soil and plant-associated and newly described type strains.</title>
        <authorList>
            <person name="Whitman W.B."/>
            <person name="Woyke T."/>
            <person name="Klenk H.P."/>
            <person name="Zhou Y."/>
            <person name="Lilburn T.G."/>
            <person name="Beck B.J."/>
            <person name="De Vos P."/>
            <person name="Vandamme P."/>
            <person name="Eisen J.A."/>
            <person name="Garrity G."/>
            <person name="Hugenholtz P."/>
            <person name="Kyrpides N.C."/>
        </authorList>
    </citation>
    <scope>NUCLEOTIDE SEQUENCE [LARGE SCALE GENOMIC DNA]</scope>
    <source>
        <strain evidence="9 10">CGMCC 1.10116</strain>
    </source>
</reference>
<dbReference type="GO" id="GO:0006508">
    <property type="term" value="P:proteolysis"/>
    <property type="evidence" value="ECO:0007669"/>
    <property type="project" value="UniProtKB-KW"/>
</dbReference>
<name>A0A562QJK3_9BACI</name>
<comment type="cofactor">
    <cofactor evidence="1">
        <name>Zn(2+)</name>
        <dbReference type="ChEBI" id="CHEBI:29105"/>
    </cofactor>
</comment>
<dbReference type="NCBIfam" id="NF005591">
    <property type="entry name" value="PRK07318.1"/>
    <property type="match status" value="1"/>
</dbReference>
<dbReference type="InterPro" id="IPR050072">
    <property type="entry name" value="Peptidase_M20A"/>
</dbReference>
<evidence type="ECO:0000256" key="4">
    <source>
        <dbReference type="ARBA" id="ARBA00022723"/>
    </source>
</evidence>
<evidence type="ECO:0000256" key="7">
    <source>
        <dbReference type="ARBA" id="ARBA00022997"/>
    </source>
</evidence>